<protein>
    <submittedName>
        <fullName evidence="9">Serine carboxypeptidase</fullName>
    </submittedName>
</protein>
<dbReference type="GO" id="GO:0006508">
    <property type="term" value="P:proteolysis"/>
    <property type="evidence" value="ECO:0007669"/>
    <property type="project" value="UniProtKB-KW"/>
</dbReference>
<evidence type="ECO:0000256" key="5">
    <source>
        <dbReference type="ARBA" id="ARBA00022801"/>
    </source>
</evidence>
<evidence type="ECO:0000313" key="9">
    <source>
        <dbReference type="EMBL" id="JAP84380.1"/>
    </source>
</evidence>
<sequence>MLSSWIWSLSVLAVGLQQLPGSHSNAVSESEQPSRDSQPGASSTGMQVLGPDMGPLLLSSYIEACDYDKAKQLSKVELFQQYAQATAYSGYITVNSTTKSHLFFLFIVSQGNNSNDPFLLWTQGGPGLSALFGQFLQNGPVAFSLPMNLTKRTNTLHQTMNLLYLDVPVGAGFSYTETQDGYSKSLEDITKDITEFLNQFFQLFFEYKNRDFYFGGESYGARYSVAVAHDLLKDKRNLPINVKGVIGGNGFLGPILETAESSDFLYQTSMLTEEGRQIFKEAFKNVSLLRSSSPQNAILLLFSAIFADFTHAQRTLFQNLTLYNDHASPLHTERPLIMLKCYGFLSDPKMKVVFHAGINNTFEYNNENLQTNLLLDWLRDITNMTEDVLNKTKVLLYTGQLDALFPSVNQRTYFSKLQWRYAEEYKTSERCLWKLPNQPYNGAGYLKQATTLWEAVVLGMSHYGAVDKPDAAWHLITKFIEGTLACPSPTKSQEGLKEN</sequence>
<evidence type="ECO:0000256" key="3">
    <source>
        <dbReference type="ARBA" id="ARBA00022670"/>
    </source>
</evidence>
<evidence type="ECO:0000256" key="1">
    <source>
        <dbReference type="ARBA" id="ARBA00009431"/>
    </source>
</evidence>
<evidence type="ECO:0000256" key="6">
    <source>
        <dbReference type="ARBA" id="ARBA00023180"/>
    </source>
</evidence>
<keyword evidence="6" id="KW-0325">Glycoprotein</keyword>
<keyword evidence="4 8" id="KW-0732">Signal</keyword>
<keyword evidence="5" id="KW-0378">Hydrolase</keyword>
<keyword evidence="2 9" id="KW-0121">Carboxypeptidase</keyword>
<dbReference type="AlphaFoldDB" id="A0A131Z0V2"/>
<evidence type="ECO:0000256" key="2">
    <source>
        <dbReference type="ARBA" id="ARBA00022645"/>
    </source>
</evidence>
<feature type="signal peptide" evidence="8">
    <location>
        <begin position="1"/>
        <end position="24"/>
    </location>
</feature>
<evidence type="ECO:0000256" key="8">
    <source>
        <dbReference type="SAM" id="SignalP"/>
    </source>
</evidence>
<reference evidence="9" key="1">
    <citation type="journal article" date="2016" name="Ticks Tick Borne Dis.">
        <title>De novo assembly and annotation of the salivary gland transcriptome of Rhipicephalus appendiculatus male and female ticks during blood feeding.</title>
        <authorList>
            <person name="de Castro M.H."/>
            <person name="de Klerk D."/>
            <person name="Pienaar R."/>
            <person name="Latif A.A."/>
            <person name="Rees D.J."/>
            <person name="Mans B.J."/>
        </authorList>
    </citation>
    <scope>NUCLEOTIDE SEQUENCE</scope>
    <source>
        <tissue evidence="9">Salivary glands</tissue>
    </source>
</reference>
<accession>A0A131Z0V2</accession>
<dbReference type="Pfam" id="PF00450">
    <property type="entry name" value="Peptidase_S10"/>
    <property type="match status" value="1"/>
</dbReference>
<feature type="region of interest" description="Disordered" evidence="7">
    <location>
        <begin position="23"/>
        <end position="45"/>
    </location>
</feature>
<comment type="similarity">
    <text evidence="1">Belongs to the peptidase S10 family.</text>
</comment>
<organism evidence="9">
    <name type="scientific">Rhipicephalus appendiculatus</name>
    <name type="common">Brown ear tick</name>
    <dbReference type="NCBI Taxonomy" id="34631"/>
    <lineage>
        <taxon>Eukaryota</taxon>
        <taxon>Metazoa</taxon>
        <taxon>Ecdysozoa</taxon>
        <taxon>Arthropoda</taxon>
        <taxon>Chelicerata</taxon>
        <taxon>Arachnida</taxon>
        <taxon>Acari</taxon>
        <taxon>Parasitiformes</taxon>
        <taxon>Ixodida</taxon>
        <taxon>Ixodoidea</taxon>
        <taxon>Ixodidae</taxon>
        <taxon>Rhipicephalinae</taxon>
        <taxon>Rhipicephalus</taxon>
        <taxon>Rhipicephalus</taxon>
    </lineage>
</organism>
<dbReference type="PRINTS" id="PR00724">
    <property type="entry name" value="CRBOXYPTASEC"/>
</dbReference>
<dbReference type="GO" id="GO:0004185">
    <property type="term" value="F:serine-type carboxypeptidase activity"/>
    <property type="evidence" value="ECO:0007669"/>
    <property type="project" value="InterPro"/>
</dbReference>
<dbReference type="EMBL" id="GEDV01004177">
    <property type="protein sequence ID" value="JAP84380.1"/>
    <property type="molecule type" value="Transcribed_RNA"/>
</dbReference>
<dbReference type="PANTHER" id="PTHR11802:SF472">
    <property type="entry name" value="SERINE CARBOXYPEPTIDASE CPVL-RELATED"/>
    <property type="match status" value="1"/>
</dbReference>
<proteinExistence type="inferred from homology"/>
<keyword evidence="3" id="KW-0645">Protease</keyword>
<dbReference type="Gene3D" id="3.40.50.1820">
    <property type="entry name" value="alpha/beta hydrolase"/>
    <property type="match status" value="1"/>
</dbReference>
<dbReference type="InterPro" id="IPR029058">
    <property type="entry name" value="AB_hydrolase_fold"/>
</dbReference>
<dbReference type="PANTHER" id="PTHR11802">
    <property type="entry name" value="SERINE PROTEASE FAMILY S10 SERINE CARBOXYPEPTIDASE"/>
    <property type="match status" value="1"/>
</dbReference>
<feature type="chain" id="PRO_5007286484" evidence="8">
    <location>
        <begin position="25"/>
        <end position="499"/>
    </location>
</feature>
<evidence type="ECO:0000256" key="7">
    <source>
        <dbReference type="SAM" id="MobiDB-lite"/>
    </source>
</evidence>
<dbReference type="SUPFAM" id="SSF53474">
    <property type="entry name" value="alpha/beta-Hydrolases"/>
    <property type="match status" value="1"/>
</dbReference>
<evidence type="ECO:0000256" key="4">
    <source>
        <dbReference type="ARBA" id="ARBA00022729"/>
    </source>
</evidence>
<name>A0A131Z0V2_RHIAP</name>
<dbReference type="InterPro" id="IPR001563">
    <property type="entry name" value="Peptidase_S10"/>
</dbReference>